<feature type="compositionally biased region" description="Basic and acidic residues" evidence="6">
    <location>
        <begin position="363"/>
        <end position="383"/>
    </location>
</feature>
<keyword evidence="4" id="KW-0804">Transcription</keyword>
<dbReference type="Gene3D" id="1.10.10.10">
    <property type="entry name" value="Winged helix-like DNA-binding domain superfamily/Winged helix DNA-binding domain"/>
    <property type="match status" value="1"/>
</dbReference>
<dbReference type="GO" id="GO:0006384">
    <property type="term" value="P:transcription initiation at RNA polymerase III promoter"/>
    <property type="evidence" value="ECO:0007669"/>
    <property type="project" value="InterPro"/>
</dbReference>
<sequence length="1480" mass="168819">MDFPAILEEIALEGLDGITVNALWKRLEARVGFVKTNLDQDSKNFIWKHLSIVSHLQFYILPVPRADLIIFKYSDYISSEECKCFLPPDTPDDIYSDTQIDQDDIRGSCDYYKERVNVTAEVRDQNGTGLLTLEKVLERWGESFVIVASQKQRNLVLFDCAFMPAGLSAEMYCTLEAVGRARYEGEITSCRYLRGLSVPKFKKLSQMRLHARLKELDMFGLVAKQQFTLRYAYAPNSIVQVRLIHLRRFFSLTKANYRGYLEIVSRYLMSKPNYIAVCQDMLNDLSITTGFFKALRKKYVGYFSTEIVSYTSIFPGCSPSDSKTRVGVEKRVRIVKLLKCYEDTDALDDEDDDAESVDDDESALSHKAECGEEKGVEETQKAEKKESNEIFVKPYGSVVYHRSLLSQVMMAIQESGERGIMEREITHKLNLKRSRIRHCMKELFKKKSFASIAKSYGRQNGSFYVTHEVAARLKDKKKKLPTIKPEKPAVIATKEKDAESAIQDEQALLDLDEKLKSLHIILKVERAEVNVASDNKKEESERKKLRRAYIIKHLTEVKAVNTVRTLFLDICQYEKEQGLKEVMCRKSFKNILTELYKEGKLYYINIFEQDNPDKMVQQMVVEPNTGVNDVRVKQALLFTPSHCMRHKYKHSASATPPKPKPGPKKNVSDSQPSSSQMSSFLKSPIKPATEEPLLTSVISVCDMLDKNIKPATTVTPLKIPKGRPGKYGSMAKFERVQVLHRYIFYLLYDYKGEVSAARQEEPEDPTVYLDVEDWRRYLPPLKKHNAELLYGKDKSGVCMVGDLILHMPVHIFCGFVNIRWEVPGLREILDHPYKKFYPIDVLPSDILSQLLLKRQYLTRVKDVLMLMCQMGLLTFGPKTSQREREFSTIYLHTKAMLLDTRKSVQGNIMTHCPEGKRFEVLKYHFLTMDELNRYWADLKVIGIHSRLGSIGVEDVLGNHGESSLSEACQLKSLDDVEEDNWLPGDRRGAAGLDSSLFVHKSNNWTLETDKKRLRSPFLLTPSLSAESIPETGNTDVPSSSQAPARTETSGENSAAISHHSLKLKRQRKKSVSSKPKEAPITRLKSTEARKTRIPTKRIKKPKRKDDDKDKQAKLQMGKLRSSFTPLENGMLLLFQVTSCILSPNTLSPCVSAIVFRDILQKYLPESKDKTTNALKGKSVRLLRDKKFRGYLASYISQALSDEKIRSKLGSSKRPNIFSAEMEKLFIELFDVVKHKFSSPHTQAVYLPGSVSELSGQYIVKHTEDILYNNPKLDINIKSVNDIKTMVVWELIESFLHLKTPLEGKSVFFTLSKYPNEVISEAYYLLRKYSIIVKMKKFEKDTVPLLTNNSALLNNHKCMLRHKEALKSRMPQDLFVNILKQVQEFQMPKIKAQSLVADAETLKTLEDQQNISEVAMDVDSLEESVGSLRASSTIDLDKDVSSAGSSSVNSTAHLLDKGMRRREATDEYVELNINKYQGGCV</sequence>
<feature type="region of interest" description="Disordered" evidence="6">
    <location>
        <begin position="1024"/>
        <end position="1112"/>
    </location>
</feature>
<organism evidence="10 11">
    <name type="scientific">Lymnaea stagnalis</name>
    <name type="common">Great pond snail</name>
    <name type="synonym">Helix stagnalis</name>
    <dbReference type="NCBI Taxonomy" id="6523"/>
    <lineage>
        <taxon>Eukaryota</taxon>
        <taxon>Metazoa</taxon>
        <taxon>Spiralia</taxon>
        <taxon>Lophotrochozoa</taxon>
        <taxon>Mollusca</taxon>
        <taxon>Gastropoda</taxon>
        <taxon>Heterobranchia</taxon>
        <taxon>Euthyneura</taxon>
        <taxon>Panpulmonata</taxon>
        <taxon>Hygrophila</taxon>
        <taxon>Lymnaeoidea</taxon>
        <taxon>Lymnaeidae</taxon>
        <taxon>Lymnaea</taxon>
    </lineage>
</organism>
<proteinExistence type="predicted"/>
<feature type="domain" description="B-block binding subunit of TFIIIC" evidence="7">
    <location>
        <begin position="171"/>
        <end position="251"/>
    </location>
</feature>
<feature type="compositionally biased region" description="Low complexity" evidence="6">
    <location>
        <begin position="664"/>
        <end position="682"/>
    </location>
</feature>
<feature type="compositionally biased region" description="Basic residues" evidence="6">
    <location>
        <begin position="1059"/>
        <end position="1071"/>
    </location>
</feature>
<dbReference type="InterPro" id="IPR044210">
    <property type="entry name" value="Tfc3-like"/>
</dbReference>
<evidence type="ECO:0008006" key="12">
    <source>
        <dbReference type="Google" id="ProtNLM"/>
    </source>
</evidence>
<dbReference type="PANTHER" id="PTHR15180:SF1">
    <property type="entry name" value="GENERAL TRANSCRIPTION FACTOR 3C POLYPEPTIDE 1"/>
    <property type="match status" value="1"/>
</dbReference>
<dbReference type="Pfam" id="PF23704">
    <property type="entry name" value="WHD_GTF3C1_N"/>
    <property type="match status" value="1"/>
</dbReference>
<feature type="region of interest" description="Disordered" evidence="6">
    <location>
        <begin position="348"/>
        <end position="383"/>
    </location>
</feature>
<dbReference type="GO" id="GO:0042791">
    <property type="term" value="P:5S class rRNA transcription by RNA polymerase III"/>
    <property type="evidence" value="ECO:0007669"/>
    <property type="project" value="TreeGrafter"/>
</dbReference>
<dbReference type="InterPro" id="IPR036388">
    <property type="entry name" value="WH-like_DNA-bd_sf"/>
</dbReference>
<keyword evidence="5" id="KW-0539">Nucleus</keyword>
<dbReference type="Pfam" id="PF24101">
    <property type="entry name" value="WHD_GTF3C1"/>
    <property type="match status" value="1"/>
</dbReference>
<evidence type="ECO:0000256" key="5">
    <source>
        <dbReference type="ARBA" id="ARBA00023242"/>
    </source>
</evidence>
<name>A0AAV2HHM6_LYMST</name>
<reference evidence="10 11" key="1">
    <citation type="submission" date="2024-04" db="EMBL/GenBank/DDBJ databases">
        <authorList>
            <consortium name="Genoscope - CEA"/>
            <person name="William W."/>
        </authorList>
    </citation>
    <scope>NUCLEOTIDE SEQUENCE [LARGE SCALE GENOMIC DNA]</scope>
</reference>
<keyword evidence="2" id="KW-0597">Phosphoprotein</keyword>
<feature type="compositionally biased region" description="Basic residues" evidence="6">
    <location>
        <begin position="1091"/>
        <end position="1102"/>
    </location>
</feature>
<accession>A0AAV2HHM6</accession>
<keyword evidence="3" id="KW-0238">DNA-binding</keyword>
<keyword evidence="11" id="KW-1185">Reference proteome</keyword>
<evidence type="ECO:0000256" key="3">
    <source>
        <dbReference type="ARBA" id="ARBA00023125"/>
    </source>
</evidence>
<evidence type="ECO:0000259" key="7">
    <source>
        <dbReference type="Pfam" id="PF04182"/>
    </source>
</evidence>
<evidence type="ECO:0000313" key="10">
    <source>
        <dbReference type="EMBL" id="CAL1532965.1"/>
    </source>
</evidence>
<protein>
    <recommendedName>
        <fullName evidence="12">General transcription factor 3C polypeptide 1</fullName>
    </recommendedName>
</protein>
<dbReference type="GO" id="GO:0003677">
    <property type="term" value="F:DNA binding"/>
    <property type="evidence" value="ECO:0007669"/>
    <property type="project" value="UniProtKB-KW"/>
</dbReference>
<feature type="non-terminal residue" evidence="10">
    <location>
        <position position="1480"/>
    </location>
</feature>
<dbReference type="PANTHER" id="PTHR15180">
    <property type="entry name" value="GENERAL TRANSCRIPTION FACTOR 3C POLYPEPTIDE 1"/>
    <property type="match status" value="1"/>
</dbReference>
<feature type="domain" description="General transcription factor 3C polypeptide 1 winged-helix" evidence="8">
    <location>
        <begin position="5"/>
        <end position="59"/>
    </location>
</feature>
<comment type="caution">
    <text evidence="10">The sequence shown here is derived from an EMBL/GenBank/DDBJ whole genome shotgun (WGS) entry which is preliminary data.</text>
</comment>
<dbReference type="InterPro" id="IPR007309">
    <property type="entry name" value="TFIIIC_Bblock-bd"/>
</dbReference>
<dbReference type="InterPro" id="IPR056467">
    <property type="entry name" value="eWH_GTF3C1"/>
</dbReference>
<comment type="subcellular location">
    <subcellularLocation>
        <location evidence="1">Nucleus</location>
    </subcellularLocation>
</comment>
<evidence type="ECO:0000256" key="4">
    <source>
        <dbReference type="ARBA" id="ARBA00023163"/>
    </source>
</evidence>
<evidence type="ECO:0000256" key="2">
    <source>
        <dbReference type="ARBA" id="ARBA00022553"/>
    </source>
</evidence>
<dbReference type="Proteomes" id="UP001497497">
    <property type="component" value="Unassembled WGS sequence"/>
</dbReference>
<evidence type="ECO:0000256" key="1">
    <source>
        <dbReference type="ARBA" id="ARBA00004123"/>
    </source>
</evidence>
<feature type="compositionally biased region" description="Basic and acidic residues" evidence="6">
    <location>
        <begin position="1074"/>
        <end position="1090"/>
    </location>
</feature>
<dbReference type="EMBL" id="CAXITT010000129">
    <property type="protein sequence ID" value="CAL1532965.1"/>
    <property type="molecule type" value="Genomic_DNA"/>
</dbReference>
<gene>
    <name evidence="10" type="ORF">GSLYS_00006983001</name>
</gene>
<evidence type="ECO:0000259" key="8">
    <source>
        <dbReference type="Pfam" id="PF23704"/>
    </source>
</evidence>
<evidence type="ECO:0000259" key="9">
    <source>
        <dbReference type="Pfam" id="PF24101"/>
    </source>
</evidence>
<feature type="domain" description="GTF3C1 extended winged-helix" evidence="9">
    <location>
        <begin position="540"/>
        <end position="634"/>
    </location>
</feature>
<dbReference type="InterPro" id="IPR056428">
    <property type="entry name" value="WH_GTF3C1"/>
</dbReference>
<evidence type="ECO:0000256" key="6">
    <source>
        <dbReference type="SAM" id="MobiDB-lite"/>
    </source>
</evidence>
<dbReference type="Pfam" id="PF04182">
    <property type="entry name" value="B-block_TFIIIC"/>
    <property type="match status" value="1"/>
</dbReference>
<dbReference type="GO" id="GO:0000127">
    <property type="term" value="C:transcription factor TFIIIC complex"/>
    <property type="evidence" value="ECO:0007669"/>
    <property type="project" value="InterPro"/>
</dbReference>
<feature type="compositionally biased region" description="Basic and acidic residues" evidence="6">
    <location>
        <begin position="1103"/>
        <end position="1112"/>
    </location>
</feature>
<feature type="compositionally biased region" description="Polar residues" evidence="6">
    <location>
        <begin position="1024"/>
        <end position="1055"/>
    </location>
</feature>
<feature type="compositionally biased region" description="Acidic residues" evidence="6">
    <location>
        <begin position="348"/>
        <end position="362"/>
    </location>
</feature>
<feature type="region of interest" description="Disordered" evidence="6">
    <location>
        <begin position="648"/>
        <end position="682"/>
    </location>
</feature>
<evidence type="ECO:0000313" key="11">
    <source>
        <dbReference type="Proteomes" id="UP001497497"/>
    </source>
</evidence>
<dbReference type="GO" id="GO:0005634">
    <property type="term" value="C:nucleus"/>
    <property type="evidence" value="ECO:0007669"/>
    <property type="project" value="UniProtKB-SubCell"/>
</dbReference>